<dbReference type="InterPro" id="IPR011047">
    <property type="entry name" value="Quinoprotein_ADH-like_sf"/>
</dbReference>
<feature type="domain" description="Pyrrolo-quinoline quinone repeat" evidence="2">
    <location>
        <begin position="101"/>
        <end position="219"/>
    </location>
</feature>
<dbReference type="RefSeq" id="WP_136059727.1">
    <property type="nucleotide sequence ID" value="NZ_CAAHFH010000001.1"/>
</dbReference>
<feature type="signal peptide" evidence="1">
    <location>
        <begin position="1"/>
        <end position="21"/>
    </location>
</feature>
<feature type="chain" id="PRO_5025692335" description="Pyrrolo-quinoline quinone repeat domain-containing protein" evidence="1">
    <location>
        <begin position="22"/>
        <end position="432"/>
    </location>
</feature>
<keyword evidence="1" id="KW-0732">Signal</keyword>
<dbReference type="PANTHER" id="PTHR34512:SF30">
    <property type="entry name" value="OUTER MEMBRANE PROTEIN ASSEMBLY FACTOR BAMB"/>
    <property type="match status" value="1"/>
</dbReference>
<accession>A0A6C2UFS3</accession>
<dbReference type="AlphaFoldDB" id="A0A6C2UFS3"/>
<dbReference type="SMART" id="SM00564">
    <property type="entry name" value="PQQ"/>
    <property type="match status" value="5"/>
</dbReference>
<dbReference type="InterPro" id="IPR002372">
    <property type="entry name" value="PQQ_rpt_dom"/>
</dbReference>
<dbReference type="PANTHER" id="PTHR34512">
    <property type="entry name" value="CELL SURFACE PROTEIN"/>
    <property type="match status" value="1"/>
</dbReference>
<organism evidence="3 4">
    <name type="scientific">Pontiella sulfatireligans</name>
    <dbReference type="NCBI Taxonomy" id="2750658"/>
    <lineage>
        <taxon>Bacteria</taxon>
        <taxon>Pseudomonadati</taxon>
        <taxon>Kiritimatiellota</taxon>
        <taxon>Kiritimatiellia</taxon>
        <taxon>Kiritimatiellales</taxon>
        <taxon>Pontiellaceae</taxon>
        <taxon>Pontiella</taxon>
    </lineage>
</organism>
<dbReference type="Gene3D" id="2.130.10.10">
    <property type="entry name" value="YVTN repeat-like/Quinoprotein amine dehydrogenase"/>
    <property type="match status" value="2"/>
</dbReference>
<feature type="domain" description="Pyrrolo-quinoline quinone repeat" evidence="2">
    <location>
        <begin position="251"/>
        <end position="390"/>
    </location>
</feature>
<sequence length="432" mass="46711">MDRKFISRILGVLACMLTVLGAEGNDWTQFRGPGGLGKAEQASDLPTTWDSKNNIVWKCDLPGPGTSSPIIVGNKVFVTCYSGYGESIDAPGNMDDLKRHLICIGRDSGKILWEKKFKTEQPESKYSGANNTRHGYASSTPVTDGERLYVFFGISGVYAFDLEGTELWKTMVGTGIHNWGCATSLLLHEGRLIVNAHVESQALIALDTESGKEVWKVDGIIKCWGSPMLVDAGSRKEVVLTIPGSERNKPSNIKAFDPATGKELWHCEGPSDSYLCSSVVSHDGIVYVIGARKASALAVRAGGEGDVTGSHILWSVKYGSNVTSPVYVDGHLYLFHEKGTAVCLDAKTGEALFEEKLEPAAGLVYASPLVADGKLYVSSQDNGTYVIDAKPEFKLLAVNTFEDDPSRVNASIAVSKNQLIMRTDKAIYCLGK</sequence>
<evidence type="ECO:0000313" key="3">
    <source>
        <dbReference type="EMBL" id="VGO18224.1"/>
    </source>
</evidence>
<evidence type="ECO:0000259" key="2">
    <source>
        <dbReference type="Pfam" id="PF13360"/>
    </source>
</evidence>
<proteinExistence type="predicted"/>
<name>A0A6C2UFS3_9BACT</name>
<dbReference type="SUPFAM" id="SSF50998">
    <property type="entry name" value="Quinoprotein alcohol dehydrogenase-like"/>
    <property type="match status" value="1"/>
</dbReference>
<evidence type="ECO:0000313" key="4">
    <source>
        <dbReference type="Proteomes" id="UP000346198"/>
    </source>
</evidence>
<dbReference type="Pfam" id="PF13360">
    <property type="entry name" value="PQQ_2"/>
    <property type="match status" value="2"/>
</dbReference>
<dbReference type="InterPro" id="IPR018391">
    <property type="entry name" value="PQQ_b-propeller_rpt"/>
</dbReference>
<keyword evidence="4" id="KW-1185">Reference proteome</keyword>
<evidence type="ECO:0000256" key="1">
    <source>
        <dbReference type="SAM" id="SignalP"/>
    </source>
</evidence>
<dbReference type="EMBL" id="CAAHFH010000001">
    <property type="protein sequence ID" value="VGO18224.1"/>
    <property type="molecule type" value="Genomic_DNA"/>
</dbReference>
<protein>
    <recommendedName>
        <fullName evidence="2">Pyrrolo-quinoline quinone repeat domain-containing protein</fullName>
    </recommendedName>
</protein>
<reference evidence="3 4" key="1">
    <citation type="submission" date="2019-04" db="EMBL/GenBank/DDBJ databases">
        <authorList>
            <person name="Van Vliet M D."/>
        </authorList>
    </citation>
    <scope>NUCLEOTIDE SEQUENCE [LARGE SCALE GENOMIC DNA]</scope>
    <source>
        <strain evidence="3 4">F21</strain>
    </source>
</reference>
<dbReference type="Proteomes" id="UP000346198">
    <property type="component" value="Unassembled WGS sequence"/>
</dbReference>
<dbReference type="InterPro" id="IPR015943">
    <property type="entry name" value="WD40/YVTN_repeat-like_dom_sf"/>
</dbReference>
<gene>
    <name evidence="3" type="ORF">SCARR_00275</name>
</gene>